<evidence type="ECO:0000256" key="1">
    <source>
        <dbReference type="SAM" id="MobiDB-lite"/>
    </source>
</evidence>
<reference evidence="2 3" key="2">
    <citation type="journal article" date="2016" name="Microb. Ecol.">
        <title>Genome Characteristics of a Novel Type I Methanotroph (Sn10-6) Isolated from a Flooded Indian Rice Field.</title>
        <authorList>
            <person name="Rahalkar M.C."/>
            <person name="Pandit P.S."/>
            <person name="Dhakephalkar P.K."/>
            <person name="Pore S."/>
            <person name="Arora P."/>
            <person name="Kapse N."/>
        </authorList>
    </citation>
    <scope>NUCLEOTIDE SEQUENCE [LARGE SCALE GENOMIC DNA]</scope>
    <source>
        <strain evidence="2 3">Sn10-6</strain>
    </source>
</reference>
<protein>
    <recommendedName>
        <fullName evidence="4">DNA gyrase subunit A</fullName>
    </recommendedName>
</protein>
<dbReference type="Pfam" id="PF03989">
    <property type="entry name" value="DNA_gyraseA_C"/>
    <property type="match status" value="1"/>
</dbReference>
<keyword evidence="3" id="KW-1185">Reference proteome</keyword>
<comment type="caution">
    <text evidence="2">The sequence shown here is derived from an EMBL/GenBank/DDBJ whole genome shotgun (WGS) entry which is preliminary data.</text>
</comment>
<dbReference type="SUPFAM" id="SSF101904">
    <property type="entry name" value="GyrA/ParC C-terminal domain-like"/>
    <property type="match status" value="1"/>
</dbReference>
<dbReference type="EMBL" id="LAJX01000113">
    <property type="protein sequence ID" value="KJV06394.1"/>
    <property type="molecule type" value="Genomic_DNA"/>
</dbReference>
<evidence type="ECO:0000313" key="2">
    <source>
        <dbReference type="EMBL" id="KJV06394.1"/>
    </source>
</evidence>
<proteinExistence type="predicted"/>
<organism evidence="2 3">
    <name type="scientific">Methylocucumis oryzae</name>
    <dbReference type="NCBI Taxonomy" id="1632867"/>
    <lineage>
        <taxon>Bacteria</taxon>
        <taxon>Pseudomonadati</taxon>
        <taxon>Pseudomonadota</taxon>
        <taxon>Gammaproteobacteria</taxon>
        <taxon>Methylococcales</taxon>
        <taxon>Methylococcaceae</taxon>
        <taxon>Methylocucumis</taxon>
    </lineage>
</organism>
<dbReference type="GO" id="GO:0003916">
    <property type="term" value="F:DNA topoisomerase activity"/>
    <property type="evidence" value="ECO:0007669"/>
    <property type="project" value="InterPro"/>
</dbReference>
<dbReference type="Gene3D" id="2.120.10.90">
    <property type="entry name" value="DNA gyrase/topoisomerase IV, subunit A, C-terminal"/>
    <property type="match status" value="1"/>
</dbReference>
<feature type="region of interest" description="Disordered" evidence="1">
    <location>
        <begin position="66"/>
        <end position="96"/>
    </location>
</feature>
<sequence length="96" mass="10138">RNGSVVGAVLVNEHDEIMLITDGGTLVRTPVDGISVVGRNAQGVKIIRLDNNEKVIGVDRIAGLAGVDDTNNDDEELNDLASDAEPDTQTPEDGEE</sequence>
<accession>A0A0F3ILD5</accession>
<evidence type="ECO:0008006" key="4">
    <source>
        <dbReference type="Google" id="ProtNLM"/>
    </source>
</evidence>
<dbReference type="AlphaFoldDB" id="A0A0F3ILD5"/>
<dbReference type="RefSeq" id="WP_045779340.1">
    <property type="nucleotide sequence ID" value="NZ_LAJX01000113.1"/>
</dbReference>
<dbReference type="GO" id="GO:0006265">
    <property type="term" value="P:DNA topological change"/>
    <property type="evidence" value="ECO:0007669"/>
    <property type="project" value="InterPro"/>
</dbReference>
<dbReference type="InterPro" id="IPR006691">
    <property type="entry name" value="GyrA/parC_rep"/>
</dbReference>
<feature type="non-terminal residue" evidence="2">
    <location>
        <position position="1"/>
    </location>
</feature>
<dbReference type="GO" id="GO:0003677">
    <property type="term" value="F:DNA binding"/>
    <property type="evidence" value="ECO:0007669"/>
    <property type="project" value="InterPro"/>
</dbReference>
<dbReference type="GO" id="GO:0005524">
    <property type="term" value="F:ATP binding"/>
    <property type="evidence" value="ECO:0007669"/>
    <property type="project" value="InterPro"/>
</dbReference>
<evidence type="ECO:0000313" key="3">
    <source>
        <dbReference type="Proteomes" id="UP000033684"/>
    </source>
</evidence>
<name>A0A0F3ILD5_9GAMM</name>
<dbReference type="InterPro" id="IPR035516">
    <property type="entry name" value="Gyrase/topoIV_suA_C"/>
</dbReference>
<feature type="compositionally biased region" description="Acidic residues" evidence="1">
    <location>
        <begin position="70"/>
        <end position="96"/>
    </location>
</feature>
<reference evidence="3" key="1">
    <citation type="submission" date="2015-03" db="EMBL/GenBank/DDBJ databases">
        <title>Draft genome sequence of a novel methanotroph (Sn10-6) isolated from flooded ricefield rhizosphere in India.</title>
        <authorList>
            <person name="Pandit P.S."/>
            <person name="Pore S.D."/>
            <person name="Arora P."/>
            <person name="Kapse N.G."/>
            <person name="Dhakephalkar P.K."/>
            <person name="Rahalkar M.C."/>
        </authorList>
    </citation>
    <scope>NUCLEOTIDE SEQUENCE [LARGE SCALE GENOMIC DNA]</scope>
    <source>
        <strain evidence="3">Sn10-6</strain>
    </source>
</reference>
<gene>
    <name evidence="2" type="ORF">VZ94_11470</name>
</gene>
<dbReference type="Proteomes" id="UP000033684">
    <property type="component" value="Unassembled WGS sequence"/>
</dbReference>